<feature type="non-terminal residue" evidence="1">
    <location>
        <position position="157"/>
    </location>
</feature>
<keyword evidence="2" id="KW-1185">Reference proteome</keyword>
<dbReference type="EMBL" id="ML210176">
    <property type="protein sequence ID" value="TFK26259.1"/>
    <property type="molecule type" value="Genomic_DNA"/>
</dbReference>
<organism evidence="1 2">
    <name type="scientific">Coprinopsis marcescibilis</name>
    <name type="common">Agaric fungus</name>
    <name type="synonym">Psathyrella marcescibilis</name>
    <dbReference type="NCBI Taxonomy" id="230819"/>
    <lineage>
        <taxon>Eukaryota</taxon>
        <taxon>Fungi</taxon>
        <taxon>Dikarya</taxon>
        <taxon>Basidiomycota</taxon>
        <taxon>Agaricomycotina</taxon>
        <taxon>Agaricomycetes</taxon>
        <taxon>Agaricomycetidae</taxon>
        <taxon>Agaricales</taxon>
        <taxon>Agaricineae</taxon>
        <taxon>Psathyrellaceae</taxon>
        <taxon>Coprinopsis</taxon>
    </lineage>
</organism>
<gene>
    <name evidence="1" type="ORF">FA15DRAFT_573174</name>
</gene>
<dbReference type="Proteomes" id="UP000307440">
    <property type="component" value="Unassembled WGS sequence"/>
</dbReference>
<dbReference type="OrthoDB" id="3758478at2759"/>
<dbReference type="AlphaFoldDB" id="A0A5C3L030"/>
<accession>A0A5C3L030</accession>
<feature type="non-terminal residue" evidence="1">
    <location>
        <position position="1"/>
    </location>
</feature>
<dbReference type="STRING" id="230819.A0A5C3L030"/>
<reference evidence="1 2" key="1">
    <citation type="journal article" date="2019" name="Nat. Ecol. Evol.">
        <title>Megaphylogeny resolves global patterns of mushroom evolution.</title>
        <authorList>
            <person name="Varga T."/>
            <person name="Krizsan K."/>
            <person name="Foldi C."/>
            <person name="Dima B."/>
            <person name="Sanchez-Garcia M."/>
            <person name="Sanchez-Ramirez S."/>
            <person name="Szollosi G.J."/>
            <person name="Szarkandi J.G."/>
            <person name="Papp V."/>
            <person name="Albert L."/>
            <person name="Andreopoulos W."/>
            <person name="Angelini C."/>
            <person name="Antonin V."/>
            <person name="Barry K.W."/>
            <person name="Bougher N.L."/>
            <person name="Buchanan P."/>
            <person name="Buyck B."/>
            <person name="Bense V."/>
            <person name="Catcheside P."/>
            <person name="Chovatia M."/>
            <person name="Cooper J."/>
            <person name="Damon W."/>
            <person name="Desjardin D."/>
            <person name="Finy P."/>
            <person name="Geml J."/>
            <person name="Haridas S."/>
            <person name="Hughes K."/>
            <person name="Justo A."/>
            <person name="Karasinski D."/>
            <person name="Kautmanova I."/>
            <person name="Kiss B."/>
            <person name="Kocsube S."/>
            <person name="Kotiranta H."/>
            <person name="LaButti K.M."/>
            <person name="Lechner B.E."/>
            <person name="Liimatainen K."/>
            <person name="Lipzen A."/>
            <person name="Lukacs Z."/>
            <person name="Mihaltcheva S."/>
            <person name="Morgado L.N."/>
            <person name="Niskanen T."/>
            <person name="Noordeloos M.E."/>
            <person name="Ohm R.A."/>
            <person name="Ortiz-Santana B."/>
            <person name="Ovrebo C."/>
            <person name="Racz N."/>
            <person name="Riley R."/>
            <person name="Savchenko A."/>
            <person name="Shiryaev A."/>
            <person name="Soop K."/>
            <person name="Spirin V."/>
            <person name="Szebenyi C."/>
            <person name="Tomsovsky M."/>
            <person name="Tulloss R.E."/>
            <person name="Uehling J."/>
            <person name="Grigoriev I.V."/>
            <person name="Vagvolgyi C."/>
            <person name="Papp T."/>
            <person name="Martin F.M."/>
            <person name="Miettinen O."/>
            <person name="Hibbett D.S."/>
            <person name="Nagy L.G."/>
        </authorList>
    </citation>
    <scope>NUCLEOTIDE SEQUENCE [LARGE SCALE GENOMIC DNA]</scope>
    <source>
        <strain evidence="1 2">CBS 121175</strain>
    </source>
</reference>
<protein>
    <submittedName>
        <fullName evidence="1">Uncharacterized protein</fullName>
    </submittedName>
</protein>
<proteinExistence type="predicted"/>
<evidence type="ECO:0000313" key="2">
    <source>
        <dbReference type="Proteomes" id="UP000307440"/>
    </source>
</evidence>
<sequence>SSPPGFNPGQSPNYRFIRPRAPSPYMRSLLVYIDAVNARDFGSLATVFDDALEHRILPKSLARPVLTKKLYIDYWRSVMAMFSQFEGYTEGESVSGTRYNNEYMMLMHFSPLTQEEIENGQLPKIRYLKEFVDSTYSVQFFKEESERQRQLKEKDKQ</sequence>
<evidence type="ECO:0000313" key="1">
    <source>
        <dbReference type="EMBL" id="TFK26259.1"/>
    </source>
</evidence>
<name>A0A5C3L030_COPMA</name>